<reference evidence="1" key="2">
    <citation type="submission" date="2022-06" db="UniProtKB">
        <authorList>
            <consortium name="EnsemblMetazoa"/>
        </authorList>
    </citation>
    <scope>IDENTIFICATION</scope>
    <source>
        <strain evidence="1">PS312</strain>
    </source>
</reference>
<sequence length="130" mass="14228">MLSLPLLLLLLSLPLALPVSIHVIMSGNLICSAPFTANITLMEDDPIGDDVVTQISVTTCEHVKIYNLAGDAEDSLFQNEVELYLKISHNCPDTAYTEYCHRISSLAGPATMTVDIAPGIMEMTHCKFFE</sequence>
<name>A0A2A6C7S2_PRIPA</name>
<accession>A0A8R1YEB3</accession>
<dbReference type="InterPro" id="IPR038479">
    <property type="entry name" value="Transthyretin-like_sf"/>
</dbReference>
<evidence type="ECO:0000313" key="1">
    <source>
        <dbReference type="EnsemblMetazoa" id="PPA18021.1"/>
    </source>
</evidence>
<reference evidence="2" key="1">
    <citation type="journal article" date="2008" name="Nat. Genet.">
        <title>The Pristionchus pacificus genome provides a unique perspective on nematode lifestyle and parasitism.</title>
        <authorList>
            <person name="Dieterich C."/>
            <person name="Clifton S.W."/>
            <person name="Schuster L.N."/>
            <person name="Chinwalla A."/>
            <person name="Delehaunty K."/>
            <person name="Dinkelacker I."/>
            <person name="Fulton L."/>
            <person name="Fulton R."/>
            <person name="Godfrey J."/>
            <person name="Minx P."/>
            <person name="Mitreva M."/>
            <person name="Roeseler W."/>
            <person name="Tian H."/>
            <person name="Witte H."/>
            <person name="Yang S.P."/>
            <person name="Wilson R.K."/>
            <person name="Sommer R.J."/>
        </authorList>
    </citation>
    <scope>NUCLEOTIDE SEQUENCE [LARGE SCALE GENOMIC DNA]</scope>
    <source>
        <strain evidence="2">PS312</strain>
    </source>
</reference>
<organism evidence="1 2">
    <name type="scientific">Pristionchus pacificus</name>
    <name type="common">Parasitic nematode worm</name>
    <dbReference type="NCBI Taxonomy" id="54126"/>
    <lineage>
        <taxon>Eukaryota</taxon>
        <taxon>Metazoa</taxon>
        <taxon>Ecdysozoa</taxon>
        <taxon>Nematoda</taxon>
        <taxon>Chromadorea</taxon>
        <taxon>Rhabditida</taxon>
        <taxon>Rhabditina</taxon>
        <taxon>Diplogasteromorpha</taxon>
        <taxon>Diplogasteroidea</taxon>
        <taxon>Neodiplogasteridae</taxon>
        <taxon>Pristionchus</taxon>
    </lineage>
</organism>
<proteinExistence type="predicted"/>
<protein>
    <submittedName>
        <fullName evidence="1">Uncharacterized protein</fullName>
    </submittedName>
</protein>
<dbReference type="PANTHER" id="PTHR21479:SF22">
    <property type="entry name" value="PROTEIN CBG07241"/>
    <property type="match status" value="1"/>
</dbReference>
<dbReference type="Proteomes" id="UP000005239">
    <property type="component" value="Unassembled WGS sequence"/>
</dbReference>
<evidence type="ECO:0000313" key="2">
    <source>
        <dbReference type="Proteomes" id="UP000005239"/>
    </source>
</evidence>
<accession>A0A2A6C7S2</accession>
<dbReference type="EnsemblMetazoa" id="PPA18021.1">
    <property type="protein sequence ID" value="PPA18021.1"/>
    <property type="gene ID" value="WBGene00107575"/>
</dbReference>
<gene>
    <name evidence="1" type="primary">WBGene00107575</name>
</gene>
<dbReference type="PANTHER" id="PTHR21479">
    <property type="match status" value="1"/>
</dbReference>
<dbReference type="AlphaFoldDB" id="A0A2A6C7S2"/>
<keyword evidence="2" id="KW-1185">Reference proteome</keyword>
<dbReference type="Gene3D" id="2.60.40.3330">
    <property type="match status" value="1"/>
</dbReference>